<gene>
    <name evidence="1" type="ORF">EZS28_049668</name>
</gene>
<reference evidence="1 2" key="1">
    <citation type="submission" date="2019-03" db="EMBL/GenBank/DDBJ databases">
        <title>Single cell metagenomics reveals metabolic interactions within the superorganism composed of flagellate Streblomastix strix and complex community of Bacteroidetes bacteria on its surface.</title>
        <authorList>
            <person name="Treitli S.C."/>
            <person name="Kolisko M."/>
            <person name="Husnik F."/>
            <person name="Keeling P."/>
            <person name="Hampl V."/>
        </authorList>
    </citation>
    <scope>NUCLEOTIDE SEQUENCE [LARGE SCALE GENOMIC DNA]</scope>
    <source>
        <strain evidence="1">ST1C</strain>
    </source>
</reference>
<name>A0A5J4TBI9_9EUKA</name>
<comment type="caution">
    <text evidence="1">The sequence shown here is derived from an EMBL/GenBank/DDBJ whole genome shotgun (WGS) entry which is preliminary data.</text>
</comment>
<proteinExistence type="predicted"/>
<dbReference type="Proteomes" id="UP000324800">
    <property type="component" value="Unassembled WGS sequence"/>
</dbReference>
<organism evidence="1 2">
    <name type="scientific">Streblomastix strix</name>
    <dbReference type="NCBI Taxonomy" id="222440"/>
    <lineage>
        <taxon>Eukaryota</taxon>
        <taxon>Metamonada</taxon>
        <taxon>Preaxostyla</taxon>
        <taxon>Oxymonadida</taxon>
        <taxon>Streblomastigidae</taxon>
        <taxon>Streblomastix</taxon>
    </lineage>
</organism>
<dbReference type="AlphaFoldDB" id="A0A5J4TBI9"/>
<sequence length="62" mass="6916">ATCSGFYGTKFAQFGVQYESLPVGRLLAKLPRRVILSFAVFQNGHPIVNIVWGMDRRITSNS</sequence>
<dbReference type="EMBL" id="SNRW01035677">
    <property type="protein sequence ID" value="KAA6354805.1"/>
    <property type="molecule type" value="Genomic_DNA"/>
</dbReference>
<protein>
    <submittedName>
        <fullName evidence="1">Uncharacterized protein</fullName>
    </submittedName>
</protein>
<accession>A0A5J4TBI9</accession>
<feature type="non-terminal residue" evidence="1">
    <location>
        <position position="1"/>
    </location>
</feature>
<evidence type="ECO:0000313" key="1">
    <source>
        <dbReference type="EMBL" id="KAA6354805.1"/>
    </source>
</evidence>
<evidence type="ECO:0000313" key="2">
    <source>
        <dbReference type="Proteomes" id="UP000324800"/>
    </source>
</evidence>